<evidence type="ECO:0000256" key="1">
    <source>
        <dbReference type="ARBA" id="ARBA00006484"/>
    </source>
</evidence>
<dbReference type="RefSeq" id="WP_259504622.1">
    <property type="nucleotide sequence ID" value="NZ_JANLCM010000001.1"/>
</dbReference>
<dbReference type="EMBL" id="JANLCM010000001">
    <property type="protein sequence ID" value="MCS5716926.1"/>
    <property type="molecule type" value="Genomic_DNA"/>
</dbReference>
<accession>A0ABT2GQ77</accession>
<dbReference type="PROSITE" id="PS00061">
    <property type="entry name" value="ADH_SHORT"/>
    <property type="match status" value="1"/>
</dbReference>
<comment type="similarity">
    <text evidence="1">Belongs to the short-chain dehydrogenases/reductases (SDR) family.</text>
</comment>
<dbReference type="Gene3D" id="3.40.50.720">
    <property type="entry name" value="NAD(P)-binding Rossmann-like Domain"/>
    <property type="match status" value="1"/>
</dbReference>
<organism evidence="3 4">
    <name type="scientific">Herbiconiux aconitum</name>
    <dbReference type="NCBI Taxonomy" id="2970913"/>
    <lineage>
        <taxon>Bacteria</taxon>
        <taxon>Bacillati</taxon>
        <taxon>Actinomycetota</taxon>
        <taxon>Actinomycetes</taxon>
        <taxon>Micrococcales</taxon>
        <taxon>Microbacteriaceae</taxon>
        <taxon>Herbiconiux</taxon>
    </lineage>
</organism>
<comment type="caution">
    <text evidence="3">The sequence shown here is derived from an EMBL/GenBank/DDBJ whole genome shotgun (WGS) entry which is preliminary data.</text>
</comment>
<dbReference type="SUPFAM" id="SSF51735">
    <property type="entry name" value="NAD(P)-binding Rossmann-fold domains"/>
    <property type="match status" value="1"/>
</dbReference>
<protein>
    <submittedName>
        <fullName evidence="3">SDR family oxidoreductase</fullName>
    </submittedName>
</protein>
<keyword evidence="4" id="KW-1185">Reference proteome</keyword>
<dbReference type="PRINTS" id="PR00081">
    <property type="entry name" value="GDHRDH"/>
</dbReference>
<evidence type="ECO:0000256" key="2">
    <source>
        <dbReference type="ARBA" id="ARBA00023002"/>
    </source>
</evidence>
<dbReference type="CDD" id="cd05233">
    <property type="entry name" value="SDR_c"/>
    <property type="match status" value="1"/>
</dbReference>
<dbReference type="InterPro" id="IPR020904">
    <property type="entry name" value="Sc_DH/Rdtase_CS"/>
</dbReference>
<gene>
    <name evidence="3" type="ORF">N1027_02130</name>
</gene>
<evidence type="ECO:0000313" key="3">
    <source>
        <dbReference type="EMBL" id="MCS5716926.1"/>
    </source>
</evidence>
<dbReference type="PANTHER" id="PTHR24321">
    <property type="entry name" value="DEHYDROGENASES, SHORT CHAIN"/>
    <property type="match status" value="1"/>
</dbReference>
<evidence type="ECO:0000313" key="4">
    <source>
        <dbReference type="Proteomes" id="UP001165584"/>
    </source>
</evidence>
<proteinExistence type="inferred from homology"/>
<keyword evidence="2" id="KW-0560">Oxidoreductase</keyword>
<name>A0ABT2GQ77_9MICO</name>
<reference evidence="3" key="1">
    <citation type="submission" date="2022-08" db="EMBL/GenBank/DDBJ databases">
        <authorList>
            <person name="Deng Y."/>
            <person name="Han X.-F."/>
            <person name="Zhang Y.-Q."/>
        </authorList>
    </citation>
    <scope>NUCLEOTIDE SEQUENCE</scope>
    <source>
        <strain evidence="3">CPCC 205763</strain>
    </source>
</reference>
<dbReference type="PANTHER" id="PTHR24321:SF8">
    <property type="entry name" value="ESTRADIOL 17-BETA-DEHYDROGENASE 8-RELATED"/>
    <property type="match status" value="1"/>
</dbReference>
<dbReference type="InterPro" id="IPR036291">
    <property type="entry name" value="NAD(P)-bd_dom_sf"/>
</dbReference>
<dbReference type="PRINTS" id="PR00080">
    <property type="entry name" value="SDRFAMILY"/>
</dbReference>
<dbReference type="InterPro" id="IPR002347">
    <property type="entry name" value="SDR_fam"/>
</dbReference>
<dbReference type="Proteomes" id="UP001165584">
    <property type="component" value="Unassembled WGS sequence"/>
</dbReference>
<sequence>MTGRGVTLIGGNSDIALAIAAAFRDGGDRVVGIGLTPLESEAYEGFVVADCSDSAEADRAVGEARATLGRLDVLVLAAAKMPVASAEHTSDVDWRNAVGATLDSAFFATRAALPHLAPGSAIVAVTSVNASLAAPGLPAYAAAKAGVEGLVRQLALEYGPRGIRVNAVEPGSISAIGSDESEGYPLGRVGSPGEVASVVVFLASGGASFVTGATIPVDGGLSISSPAAWLKPELRARWL</sequence>
<dbReference type="Pfam" id="PF13561">
    <property type="entry name" value="adh_short_C2"/>
    <property type="match status" value="1"/>
</dbReference>